<keyword evidence="3" id="KW-0378">Hydrolase</keyword>
<evidence type="ECO:0000256" key="2">
    <source>
        <dbReference type="ARBA" id="ARBA00022692"/>
    </source>
</evidence>
<evidence type="ECO:0000256" key="4">
    <source>
        <dbReference type="ARBA" id="ARBA00022989"/>
    </source>
</evidence>
<protein>
    <recommendedName>
        <fullName evidence="7">Phosphatidic acid phosphatase type 2/haloperoxidase domain-containing protein</fullName>
    </recommendedName>
</protein>
<dbReference type="GO" id="GO:0009507">
    <property type="term" value="C:chloroplast"/>
    <property type="evidence" value="ECO:0000318"/>
    <property type="project" value="GO_Central"/>
</dbReference>
<dbReference type="PANTHER" id="PTHR11247">
    <property type="entry name" value="PALMITOYL-PROTEIN THIOESTERASE/DOLICHYLDIPHOSPHATASE 1"/>
    <property type="match status" value="1"/>
</dbReference>
<dbReference type="Gramene" id="EFJ31747">
    <property type="protein sequence ID" value="EFJ31747"/>
    <property type="gene ID" value="SELMODRAFT_4914"/>
</dbReference>
<keyword evidence="4 6" id="KW-1133">Transmembrane helix</keyword>
<dbReference type="InterPro" id="IPR000326">
    <property type="entry name" value="PAP2/HPO"/>
</dbReference>
<dbReference type="GO" id="GO:0008195">
    <property type="term" value="F:phosphatidate phosphatase activity"/>
    <property type="evidence" value="ECO:0000318"/>
    <property type="project" value="GO_Central"/>
</dbReference>
<dbReference type="Pfam" id="PF01569">
    <property type="entry name" value="PAP2"/>
    <property type="match status" value="1"/>
</dbReference>
<evidence type="ECO:0000256" key="1">
    <source>
        <dbReference type="ARBA" id="ARBA00004141"/>
    </source>
</evidence>
<accession>D8R8S2</accession>
<reference evidence="8 9" key="1">
    <citation type="journal article" date="2011" name="Science">
        <title>The Selaginella genome identifies genetic changes associated with the evolution of vascular plants.</title>
        <authorList>
            <person name="Banks J.A."/>
            <person name="Nishiyama T."/>
            <person name="Hasebe M."/>
            <person name="Bowman J.L."/>
            <person name="Gribskov M."/>
            <person name="dePamphilis C."/>
            <person name="Albert V.A."/>
            <person name="Aono N."/>
            <person name="Aoyama T."/>
            <person name="Ambrose B.A."/>
            <person name="Ashton N.W."/>
            <person name="Axtell M.J."/>
            <person name="Barker E."/>
            <person name="Barker M.S."/>
            <person name="Bennetzen J.L."/>
            <person name="Bonawitz N.D."/>
            <person name="Chapple C."/>
            <person name="Cheng C."/>
            <person name="Correa L.G."/>
            <person name="Dacre M."/>
            <person name="DeBarry J."/>
            <person name="Dreyer I."/>
            <person name="Elias M."/>
            <person name="Engstrom E.M."/>
            <person name="Estelle M."/>
            <person name="Feng L."/>
            <person name="Finet C."/>
            <person name="Floyd S.K."/>
            <person name="Frommer W.B."/>
            <person name="Fujita T."/>
            <person name="Gramzow L."/>
            <person name="Gutensohn M."/>
            <person name="Harholt J."/>
            <person name="Hattori M."/>
            <person name="Heyl A."/>
            <person name="Hirai T."/>
            <person name="Hiwatashi Y."/>
            <person name="Ishikawa M."/>
            <person name="Iwata M."/>
            <person name="Karol K.G."/>
            <person name="Koehler B."/>
            <person name="Kolukisaoglu U."/>
            <person name="Kubo M."/>
            <person name="Kurata T."/>
            <person name="Lalonde S."/>
            <person name="Li K."/>
            <person name="Li Y."/>
            <person name="Litt A."/>
            <person name="Lyons E."/>
            <person name="Manning G."/>
            <person name="Maruyama T."/>
            <person name="Michael T.P."/>
            <person name="Mikami K."/>
            <person name="Miyazaki S."/>
            <person name="Morinaga S."/>
            <person name="Murata T."/>
            <person name="Mueller-Roeber B."/>
            <person name="Nelson D.R."/>
            <person name="Obara M."/>
            <person name="Oguri Y."/>
            <person name="Olmstead R.G."/>
            <person name="Onodera N."/>
            <person name="Petersen B.L."/>
            <person name="Pils B."/>
            <person name="Prigge M."/>
            <person name="Rensing S.A."/>
            <person name="Riano-Pachon D.M."/>
            <person name="Roberts A.W."/>
            <person name="Sato Y."/>
            <person name="Scheller H.V."/>
            <person name="Schulz B."/>
            <person name="Schulz C."/>
            <person name="Shakirov E.V."/>
            <person name="Shibagaki N."/>
            <person name="Shinohara N."/>
            <person name="Shippen D.E."/>
            <person name="Soerensen I."/>
            <person name="Sotooka R."/>
            <person name="Sugimoto N."/>
            <person name="Sugita M."/>
            <person name="Sumikawa N."/>
            <person name="Tanurdzic M."/>
            <person name="Theissen G."/>
            <person name="Ulvskov P."/>
            <person name="Wakazuki S."/>
            <person name="Weng J.K."/>
            <person name="Willats W.W."/>
            <person name="Wipf D."/>
            <person name="Wolf P.G."/>
            <person name="Yang L."/>
            <person name="Zimmer A.D."/>
            <person name="Zhu Q."/>
            <person name="Mitros T."/>
            <person name="Hellsten U."/>
            <person name="Loque D."/>
            <person name="Otillar R."/>
            <person name="Salamov A."/>
            <person name="Schmutz J."/>
            <person name="Shapiro H."/>
            <person name="Lindquist E."/>
            <person name="Lucas S."/>
            <person name="Rokhsar D."/>
            <person name="Grigoriev I.V."/>
        </authorList>
    </citation>
    <scope>NUCLEOTIDE SEQUENCE [LARGE SCALE GENOMIC DNA]</scope>
</reference>
<dbReference type="HOGENOM" id="CLU_074922_1_2_1"/>
<dbReference type="KEGG" id="smo:SELMODRAFT_4914"/>
<dbReference type="InterPro" id="IPR036938">
    <property type="entry name" value="PAP2/HPO_sf"/>
</dbReference>
<dbReference type="Proteomes" id="UP000001514">
    <property type="component" value="Unassembled WGS sequence"/>
</dbReference>
<feature type="transmembrane region" description="Helical" evidence="6">
    <location>
        <begin position="154"/>
        <end position="172"/>
    </location>
</feature>
<dbReference type="InParanoid" id="D8R8S2"/>
<evidence type="ECO:0000256" key="6">
    <source>
        <dbReference type="SAM" id="Phobius"/>
    </source>
</evidence>
<feature type="transmembrane region" description="Helical" evidence="6">
    <location>
        <begin position="126"/>
        <end position="148"/>
    </location>
</feature>
<dbReference type="STRING" id="88036.D8R8S2"/>
<dbReference type="SUPFAM" id="SSF48317">
    <property type="entry name" value="Acid phosphatase/Vanadium-dependent haloperoxidase"/>
    <property type="match status" value="1"/>
</dbReference>
<keyword evidence="2 6" id="KW-0812">Transmembrane</keyword>
<dbReference type="PANTHER" id="PTHR11247:SF1">
    <property type="entry name" value="DOLICHYLDIPHOSPHATASE 1"/>
    <property type="match status" value="1"/>
</dbReference>
<feature type="non-terminal residue" evidence="8">
    <location>
        <position position="216"/>
    </location>
</feature>
<dbReference type="InterPro" id="IPR039667">
    <property type="entry name" value="Dolichyldiphosphatase_PAP2"/>
</dbReference>
<dbReference type="AlphaFoldDB" id="D8R8S2"/>
<evidence type="ECO:0000313" key="9">
    <source>
        <dbReference type="Proteomes" id="UP000001514"/>
    </source>
</evidence>
<feature type="domain" description="Phosphatidic acid phosphatase type 2/haloperoxidase" evidence="7">
    <location>
        <begin position="54"/>
        <end position="169"/>
    </location>
</feature>
<name>D8R8S2_SELML</name>
<dbReference type="EMBL" id="GL377573">
    <property type="protein sequence ID" value="EFJ31747.1"/>
    <property type="molecule type" value="Genomic_DNA"/>
</dbReference>
<dbReference type="OMA" id="LTVYQHE"/>
<comment type="subcellular location">
    <subcellularLocation>
        <location evidence="1">Membrane</location>
        <topology evidence="1">Multi-pass membrane protein</topology>
    </subcellularLocation>
</comment>
<organism evidence="9">
    <name type="scientific">Selaginella moellendorffii</name>
    <name type="common">Spikemoss</name>
    <dbReference type="NCBI Taxonomy" id="88036"/>
    <lineage>
        <taxon>Eukaryota</taxon>
        <taxon>Viridiplantae</taxon>
        <taxon>Streptophyta</taxon>
        <taxon>Embryophyta</taxon>
        <taxon>Tracheophyta</taxon>
        <taxon>Lycopodiopsida</taxon>
        <taxon>Selaginellales</taxon>
        <taxon>Selaginellaceae</taxon>
        <taxon>Selaginella</taxon>
    </lineage>
</organism>
<dbReference type="CDD" id="cd03382">
    <property type="entry name" value="PAP2_dolichyldiphosphatase"/>
    <property type="match status" value="1"/>
</dbReference>
<keyword evidence="9" id="KW-1185">Reference proteome</keyword>
<dbReference type="SMART" id="SM00014">
    <property type="entry name" value="acidPPc"/>
    <property type="match status" value="1"/>
</dbReference>
<evidence type="ECO:0000313" key="8">
    <source>
        <dbReference type="EMBL" id="EFJ31747.1"/>
    </source>
</evidence>
<dbReference type="FunCoup" id="D8R8S2">
    <property type="interactions" value="3801"/>
</dbReference>
<proteinExistence type="predicted"/>
<evidence type="ECO:0000256" key="3">
    <source>
        <dbReference type="ARBA" id="ARBA00022801"/>
    </source>
</evidence>
<dbReference type="OrthoDB" id="302705at2759"/>
<dbReference type="GO" id="GO:0006651">
    <property type="term" value="P:diacylglycerol biosynthetic process"/>
    <property type="evidence" value="ECO:0000318"/>
    <property type="project" value="GO_Central"/>
</dbReference>
<sequence length="216" mass="24725">QATAMASLKAVSVTHVRYEVGDDIGHIMAWASLLPILISAGFISHFIFRRELLAMFFAAGLIMSEFCNEKIKEEVKQARPLTCELLEMCDSHGWPSSHSQYMSFFSTFISLSALFRWSFHGSLRRAMVVLLPWPFAVLTMYSRIYLGYHTVSQVFAGAGAGLVMGSLWYFVVYRLMVPLFPVIEETRIARAFYIKDSGHIQNVLKFEYENSRRARR</sequence>
<evidence type="ECO:0000256" key="5">
    <source>
        <dbReference type="ARBA" id="ARBA00023136"/>
    </source>
</evidence>
<evidence type="ECO:0000259" key="7">
    <source>
        <dbReference type="SMART" id="SM00014"/>
    </source>
</evidence>
<feature type="non-terminal residue" evidence="8">
    <location>
        <position position="1"/>
    </location>
</feature>
<keyword evidence="5 6" id="KW-0472">Membrane</keyword>
<feature type="transmembrane region" description="Helical" evidence="6">
    <location>
        <begin position="27"/>
        <end position="48"/>
    </location>
</feature>
<gene>
    <name evidence="8" type="ORF">SELMODRAFT_4914</name>
</gene>
<dbReference type="Gene3D" id="1.20.144.10">
    <property type="entry name" value="Phosphatidic acid phosphatase type 2/haloperoxidase"/>
    <property type="match status" value="1"/>
</dbReference>
<dbReference type="GO" id="GO:0016020">
    <property type="term" value="C:membrane"/>
    <property type="evidence" value="ECO:0007669"/>
    <property type="project" value="UniProtKB-SubCell"/>
</dbReference>
<dbReference type="eggNOG" id="KOG3146">
    <property type="taxonomic scope" value="Eukaryota"/>
</dbReference>